<organism evidence="2">
    <name type="scientific">Brassica oleracea</name>
    <name type="common">Wild cabbage</name>
    <dbReference type="NCBI Taxonomy" id="3712"/>
    <lineage>
        <taxon>Eukaryota</taxon>
        <taxon>Viridiplantae</taxon>
        <taxon>Streptophyta</taxon>
        <taxon>Embryophyta</taxon>
        <taxon>Tracheophyta</taxon>
        <taxon>Spermatophyta</taxon>
        <taxon>Magnoliopsida</taxon>
        <taxon>eudicotyledons</taxon>
        <taxon>Gunneridae</taxon>
        <taxon>Pentapetalae</taxon>
        <taxon>rosids</taxon>
        <taxon>malvids</taxon>
        <taxon>Brassicales</taxon>
        <taxon>Brassicaceae</taxon>
        <taxon>Brassiceae</taxon>
        <taxon>Brassica</taxon>
    </lineage>
</organism>
<sequence length="74" mass="7715">MSLGNTSAGSATGPPYMSSANHLQPHQPTTAPAAAAPPQILSPPPMPSSSPLMPLFDNNPDRISSNSNVYTQIW</sequence>
<dbReference type="EMBL" id="LR031879">
    <property type="protein sequence ID" value="VDD57083.1"/>
    <property type="molecule type" value="Genomic_DNA"/>
</dbReference>
<gene>
    <name evidence="2" type="ORF">BOLC8T50312H</name>
</gene>
<evidence type="ECO:0000313" key="2">
    <source>
        <dbReference type="EMBL" id="VDD57083.1"/>
    </source>
</evidence>
<reference evidence="2" key="1">
    <citation type="submission" date="2018-11" db="EMBL/GenBank/DDBJ databases">
        <authorList>
            <consortium name="Genoscope - CEA"/>
            <person name="William W."/>
        </authorList>
    </citation>
    <scope>NUCLEOTIDE SEQUENCE</scope>
</reference>
<name>A0A3P6FGK2_BRAOL</name>
<dbReference type="AlphaFoldDB" id="A0A3P6FGK2"/>
<feature type="compositionally biased region" description="Polar residues" evidence="1">
    <location>
        <begin position="1"/>
        <end position="10"/>
    </location>
</feature>
<evidence type="ECO:0000256" key="1">
    <source>
        <dbReference type="SAM" id="MobiDB-lite"/>
    </source>
</evidence>
<proteinExistence type="predicted"/>
<feature type="compositionally biased region" description="Polar residues" evidence="1">
    <location>
        <begin position="61"/>
        <end position="74"/>
    </location>
</feature>
<feature type="region of interest" description="Disordered" evidence="1">
    <location>
        <begin position="1"/>
        <end position="74"/>
    </location>
</feature>
<feature type="compositionally biased region" description="Low complexity" evidence="1">
    <location>
        <begin position="23"/>
        <end position="39"/>
    </location>
</feature>
<protein>
    <submittedName>
        <fullName evidence="2">Uncharacterized protein</fullName>
    </submittedName>
</protein>
<accession>A0A3P6FGK2</accession>